<keyword evidence="6" id="KW-0393">Immunoglobulin domain</keyword>
<dbReference type="GO" id="GO:0005102">
    <property type="term" value="F:signaling receptor binding"/>
    <property type="evidence" value="ECO:0007669"/>
    <property type="project" value="TreeGrafter"/>
</dbReference>
<keyword evidence="5" id="KW-0325">Glycoprotein</keyword>
<gene>
    <name evidence="8" type="ORF">AALO_G00244730</name>
</gene>
<comment type="subcellular location">
    <subcellularLocation>
        <location evidence="1">Membrane</location>
    </subcellularLocation>
</comment>
<dbReference type="SMART" id="SM00409">
    <property type="entry name" value="IG"/>
    <property type="match status" value="1"/>
</dbReference>
<dbReference type="GO" id="GO:0050852">
    <property type="term" value="P:T cell receptor signaling pathway"/>
    <property type="evidence" value="ECO:0007669"/>
    <property type="project" value="TreeGrafter"/>
</dbReference>
<dbReference type="SUPFAM" id="SSF48726">
    <property type="entry name" value="Immunoglobulin"/>
    <property type="match status" value="1"/>
</dbReference>
<keyword evidence="3" id="KW-0472">Membrane</keyword>
<evidence type="ECO:0000256" key="1">
    <source>
        <dbReference type="ARBA" id="ARBA00004370"/>
    </source>
</evidence>
<sequence length="311" mass="34701">MASFKVQVPSEPLVAVRGSYAVLSCSFPPVAQQGIPPGLLVTWQRVDDSRVVHSFYYGRNQLSRQSVDFKNRTRLYVSELWTGNASLRITDVRAQDAGQYLCTVSDDRGTDKAEMKVEYAAFYSEPQLIIEVGLHNSSVQFETEGFPKAEVQWLGPQEQELEHQSEFKYGDGLFYLTTSYVVQNHNRSNISLRLSNQLLDQVLVRQIHFSQVHGSTDTRKDLTIALSCICVILGLVLADPHMGKLAAEKVSHKEVEKGKEEGAGDSPHCHPTGWGIHHMWVVMVVAQGVIQVRTATGLILPCQPDVFAQFS</sequence>
<proteinExistence type="predicted"/>
<dbReference type="InterPro" id="IPR013783">
    <property type="entry name" value="Ig-like_fold"/>
</dbReference>
<dbReference type="Proteomes" id="UP000823561">
    <property type="component" value="Chromosome 19"/>
</dbReference>
<evidence type="ECO:0000313" key="9">
    <source>
        <dbReference type="Proteomes" id="UP000823561"/>
    </source>
</evidence>
<dbReference type="AlphaFoldDB" id="A0AAV6FWW0"/>
<organism evidence="8 9">
    <name type="scientific">Alosa alosa</name>
    <name type="common">allis shad</name>
    <dbReference type="NCBI Taxonomy" id="278164"/>
    <lineage>
        <taxon>Eukaryota</taxon>
        <taxon>Metazoa</taxon>
        <taxon>Chordata</taxon>
        <taxon>Craniata</taxon>
        <taxon>Vertebrata</taxon>
        <taxon>Euteleostomi</taxon>
        <taxon>Actinopterygii</taxon>
        <taxon>Neopterygii</taxon>
        <taxon>Teleostei</taxon>
        <taxon>Clupei</taxon>
        <taxon>Clupeiformes</taxon>
        <taxon>Clupeoidei</taxon>
        <taxon>Clupeidae</taxon>
        <taxon>Alosa</taxon>
    </lineage>
</organism>
<accession>A0AAV6FWW0</accession>
<dbReference type="GO" id="GO:1903037">
    <property type="term" value="P:regulation of leukocyte cell-cell adhesion"/>
    <property type="evidence" value="ECO:0007669"/>
    <property type="project" value="UniProtKB-ARBA"/>
</dbReference>
<keyword evidence="9" id="KW-1185">Reference proteome</keyword>
<evidence type="ECO:0000256" key="5">
    <source>
        <dbReference type="ARBA" id="ARBA00023180"/>
    </source>
</evidence>
<dbReference type="GO" id="GO:0009897">
    <property type="term" value="C:external side of plasma membrane"/>
    <property type="evidence" value="ECO:0007669"/>
    <property type="project" value="TreeGrafter"/>
</dbReference>
<dbReference type="PROSITE" id="PS50835">
    <property type="entry name" value="IG_LIKE"/>
    <property type="match status" value="1"/>
</dbReference>
<dbReference type="PANTHER" id="PTHR24100:SF145">
    <property type="entry name" value="CD276 ANTIGEN"/>
    <property type="match status" value="1"/>
</dbReference>
<keyword evidence="4" id="KW-1015">Disulfide bond</keyword>
<evidence type="ECO:0000256" key="2">
    <source>
        <dbReference type="ARBA" id="ARBA00022729"/>
    </source>
</evidence>
<feature type="domain" description="Ig-like" evidence="7">
    <location>
        <begin position="18"/>
        <end position="118"/>
    </location>
</feature>
<comment type="caution">
    <text evidence="8">The sequence shown here is derived from an EMBL/GenBank/DDBJ whole genome shotgun (WGS) entry which is preliminary data.</text>
</comment>
<dbReference type="PANTHER" id="PTHR24100">
    <property type="entry name" value="BUTYROPHILIN"/>
    <property type="match status" value="1"/>
</dbReference>
<keyword evidence="2" id="KW-0732">Signal</keyword>
<dbReference type="Pfam" id="PF22705">
    <property type="entry name" value="C2-set_3"/>
    <property type="match status" value="1"/>
</dbReference>
<dbReference type="GO" id="GO:0001817">
    <property type="term" value="P:regulation of cytokine production"/>
    <property type="evidence" value="ECO:0007669"/>
    <property type="project" value="TreeGrafter"/>
</dbReference>
<dbReference type="Gene3D" id="2.60.40.10">
    <property type="entry name" value="Immunoglobulins"/>
    <property type="match status" value="2"/>
</dbReference>
<dbReference type="InterPro" id="IPR013106">
    <property type="entry name" value="Ig_V-set"/>
</dbReference>
<evidence type="ECO:0000313" key="8">
    <source>
        <dbReference type="EMBL" id="KAG5265642.1"/>
    </source>
</evidence>
<dbReference type="InterPro" id="IPR036179">
    <property type="entry name" value="Ig-like_dom_sf"/>
</dbReference>
<name>A0AAV6FWW0_9TELE</name>
<dbReference type="FunFam" id="2.60.40.10:FF:000142">
    <property type="entry name" value="V-set domain-containing T-cell activation inhibitor 1"/>
    <property type="match status" value="1"/>
</dbReference>
<evidence type="ECO:0000256" key="4">
    <source>
        <dbReference type="ARBA" id="ARBA00023157"/>
    </source>
</evidence>
<dbReference type="InterPro" id="IPR007110">
    <property type="entry name" value="Ig-like_dom"/>
</dbReference>
<dbReference type="InterPro" id="IPR050504">
    <property type="entry name" value="IgSF_BTN/MOG"/>
</dbReference>
<dbReference type="InterPro" id="IPR053896">
    <property type="entry name" value="BTN3A2-like_Ig-C"/>
</dbReference>
<dbReference type="InterPro" id="IPR003599">
    <property type="entry name" value="Ig_sub"/>
</dbReference>
<protein>
    <recommendedName>
        <fullName evidence="7">Ig-like domain-containing protein</fullName>
    </recommendedName>
</protein>
<dbReference type="EMBL" id="JADWDJ010000019">
    <property type="protein sequence ID" value="KAG5265642.1"/>
    <property type="molecule type" value="Genomic_DNA"/>
</dbReference>
<evidence type="ECO:0000256" key="3">
    <source>
        <dbReference type="ARBA" id="ARBA00023136"/>
    </source>
</evidence>
<reference evidence="8" key="1">
    <citation type="submission" date="2020-10" db="EMBL/GenBank/DDBJ databases">
        <title>Chromosome-scale genome assembly of the Allis shad, Alosa alosa.</title>
        <authorList>
            <person name="Margot Z."/>
            <person name="Christophe K."/>
            <person name="Cabau C."/>
            <person name="Louis A."/>
            <person name="Berthelot C."/>
            <person name="Parey E."/>
            <person name="Roest Crollius H."/>
            <person name="Montfort J."/>
            <person name="Robinson-Rechavi M."/>
            <person name="Bucao C."/>
            <person name="Bouchez O."/>
            <person name="Gislard M."/>
            <person name="Lluch J."/>
            <person name="Milhes M."/>
            <person name="Lampietro C."/>
            <person name="Lopez Roques C."/>
            <person name="Donnadieu C."/>
            <person name="Braasch I."/>
            <person name="Desvignes T."/>
            <person name="Postlethwait J."/>
            <person name="Bobe J."/>
            <person name="Guiguen Y."/>
        </authorList>
    </citation>
    <scope>NUCLEOTIDE SEQUENCE</scope>
    <source>
        <strain evidence="8">M-15738</strain>
        <tissue evidence="8">Blood</tissue>
    </source>
</reference>
<evidence type="ECO:0000256" key="6">
    <source>
        <dbReference type="ARBA" id="ARBA00023319"/>
    </source>
</evidence>
<dbReference type="Pfam" id="PF07686">
    <property type="entry name" value="V-set"/>
    <property type="match status" value="1"/>
</dbReference>
<dbReference type="GO" id="GO:0050863">
    <property type="term" value="P:regulation of T cell activation"/>
    <property type="evidence" value="ECO:0007669"/>
    <property type="project" value="UniProtKB-ARBA"/>
</dbReference>
<evidence type="ECO:0000259" key="7">
    <source>
        <dbReference type="PROSITE" id="PS50835"/>
    </source>
</evidence>